<organism evidence="2 3">
    <name type="scientific">Goodea atripinnis</name>
    <dbReference type="NCBI Taxonomy" id="208336"/>
    <lineage>
        <taxon>Eukaryota</taxon>
        <taxon>Metazoa</taxon>
        <taxon>Chordata</taxon>
        <taxon>Craniata</taxon>
        <taxon>Vertebrata</taxon>
        <taxon>Euteleostomi</taxon>
        <taxon>Actinopterygii</taxon>
        <taxon>Neopterygii</taxon>
        <taxon>Teleostei</taxon>
        <taxon>Neoteleostei</taxon>
        <taxon>Acanthomorphata</taxon>
        <taxon>Ovalentaria</taxon>
        <taxon>Atherinomorphae</taxon>
        <taxon>Cyprinodontiformes</taxon>
        <taxon>Goodeidae</taxon>
        <taxon>Goodea</taxon>
    </lineage>
</organism>
<dbReference type="Proteomes" id="UP001476798">
    <property type="component" value="Unassembled WGS sequence"/>
</dbReference>
<name>A0ABV0MH74_9TELE</name>
<evidence type="ECO:0000313" key="3">
    <source>
        <dbReference type="Proteomes" id="UP001476798"/>
    </source>
</evidence>
<evidence type="ECO:0000256" key="1">
    <source>
        <dbReference type="SAM" id="Phobius"/>
    </source>
</evidence>
<keyword evidence="1" id="KW-0812">Transmembrane</keyword>
<feature type="transmembrane region" description="Helical" evidence="1">
    <location>
        <begin position="76"/>
        <end position="97"/>
    </location>
</feature>
<proteinExistence type="predicted"/>
<keyword evidence="1" id="KW-1133">Transmembrane helix</keyword>
<evidence type="ECO:0000313" key="2">
    <source>
        <dbReference type="EMBL" id="MEQ2158099.1"/>
    </source>
</evidence>
<gene>
    <name evidence="2" type="ORF">GOODEAATRI_008728</name>
</gene>
<dbReference type="EMBL" id="JAHRIO010000470">
    <property type="protein sequence ID" value="MEQ2158099.1"/>
    <property type="molecule type" value="Genomic_DNA"/>
</dbReference>
<reference evidence="2 3" key="1">
    <citation type="submission" date="2021-06" db="EMBL/GenBank/DDBJ databases">
        <authorList>
            <person name="Palmer J.M."/>
        </authorList>
    </citation>
    <scope>NUCLEOTIDE SEQUENCE [LARGE SCALE GENOMIC DNA]</scope>
    <source>
        <strain evidence="2 3">GA_2019</strain>
        <tissue evidence="2">Muscle</tissue>
    </source>
</reference>
<sequence>MLGPETKRFSCEKTLARLVPNSTDKALTAHRTRRLAAPQYSWYSCTNRKCPQGSIKQHIIPLYCWHNRGYERESEWFRVLGVGGGFLLVLLAVKSFLKRKQQNHLDLRSLQEEQIQRLAQNIQTPFNYFTFITLIQVQILKNVIRPPLLRYPQIKSSTTNRLKRHRIGN</sequence>
<protein>
    <submittedName>
        <fullName evidence="2">Uncharacterized protein</fullName>
    </submittedName>
</protein>
<accession>A0ABV0MH74</accession>
<keyword evidence="3" id="KW-1185">Reference proteome</keyword>
<keyword evidence="1" id="KW-0472">Membrane</keyword>
<comment type="caution">
    <text evidence="2">The sequence shown here is derived from an EMBL/GenBank/DDBJ whole genome shotgun (WGS) entry which is preliminary data.</text>
</comment>